<name>A0A915P6I1_9BILA</name>
<keyword evidence="1" id="KW-1133">Transmembrane helix</keyword>
<keyword evidence="1" id="KW-0472">Membrane</keyword>
<reference evidence="3" key="1">
    <citation type="submission" date="2022-11" db="UniProtKB">
        <authorList>
            <consortium name="WormBaseParasite"/>
        </authorList>
    </citation>
    <scope>IDENTIFICATION</scope>
</reference>
<dbReference type="Proteomes" id="UP000887560">
    <property type="component" value="Unplaced"/>
</dbReference>
<dbReference type="WBParaSite" id="scf7180000423035.g10057">
    <property type="protein sequence ID" value="scf7180000423035.g10057"/>
    <property type="gene ID" value="scf7180000423035.g10057"/>
</dbReference>
<evidence type="ECO:0000256" key="1">
    <source>
        <dbReference type="SAM" id="Phobius"/>
    </source>
</evidence>
<organism evidence="2 3">
    <name type="scientific">Meloidogyne floridensis</name>
    <dbReference type="NCBI Taxonomy" id="298350"/>
    <lineage>
        <taxon>Eukaryota</taxon>
        <taxon>Metazoa</taxon>
        <taxon>Ecdysozoa</taxon>
        <taxon>Nematoda</taxon>
        <taxon>Chromadorea</taxon>
        <taxon>Rhabditida</taxon>
        <taxon>Tylenchina</taxon>
        <taxon>Tylenchomorpha</taxon>
        <taxon>Tylenchoidea</taxon>
        <taxon>Meloidogynidae</taxon>
        <taxon>Meloidogyninae</taxon>
        <taxon>Meloidogyne</taxon>
    </lineage>
</organism>
<evidence type="ECO:0000313" key="3">
    <source>
        <dbReference type="WBParaSite" id="scf7180000423035.g10057"/>
    </source>
</evidence>
<evidence type="ECO:0000313" key="2">
    <source>
        <dbReference type="Proteomes" id="UP000887560"/>
    </source>
</evidence>
<accession>A0A915P6I1</accession>
<proteinExistence type="predicted"/>
<protein>
    <submittedName>
        <fullName evidence="3">Uncharacterized protein</fullName>
    </submittedName>
</protein>
<keyword evidence="1" id="KW-0812">Transmembrane</keyword>
<feature type="transmembrane region" description="Helical" evidence="1">
    <location>
        <begin position="154"/>
        <end position="179"/>
    </location>
</feature>
<dbReference type="AlphaFoldDB" id="A0A915P6I1"/>
<sequence>MFLPVRNKFIFSVIAIIFIFFWLVPKCSSSSTAGLVIGVDYQNNTNSSTKGVYNQMTSSKALDAGIQTEGLEIHWEFVCDNMGRDEFSLSKASLKTSQSINTTEDLLINLDRVNPCGWNSLTNFEKRTLIILIDEKVKNEDIKVVSDNILVPRWAAFCAAFGVVLMFMIVLILLFIVCCNGKRMR</sequence>
<feature type="transmembrane region" description="Helical" evidence="1">
    <location>
        <begin position="7"/>
        <end position="24"/>
    </location>
</feature>
<keyword evidence="2" id="KW-1185">Reference proteome</keyword>